<dbReference type="Proteomes" id="UP001380953">
    <property type="component" value="Unassembled WGS sequence"/>
</dbReference>
<comment type="caution">
    <text evidence="1">The sequence shown here is derived from an EMBL/GenBank/DDBJ whole genome shotgun (WGS) entry which is preliminary data.</text>
</comment>
<organism evidence="1 2">
    <name type="scientific">Saccharibacillus sacchari</name>
    <dbReference type="NCBI Taxonomy" id="456493"/>
    <lineage>
        <taxon>Bacteria</taxon>
        <taxon>Bacillati</taxon>
        <taxon>Bacillota</taxon>
        <taxon>Bacilli</taxon>
        <taxon>Bacillales</taxon>
        <taxon>Paenibacillaceae</taxon>
        <taxon>Saccharibacillus</taxon>
    </lineage>
</organism>
<accession>A0ACC6PAA5</accession>
<protein>
    <submittedName>
        <fullName evidence="1">YfbM family protein</fullName>
    </submittedName>
</protein>
<gene>
    <name evidence="1" type="ORF">WKI47_07915</name>
</gene>
<evidence type="ECO:0000313" key="2">
    <source>
        <dbReference type="Proteomes" id="UP001380953"/>
    </source>
</evidence>
<evidence type="ECO:0000313" key="1">
    <source>
        <dbReference type="EMBL" id="MEJ8303827.1"/>
    </source>
</evidence>
<keyword evidence="2" id="KW-1185">Reference proteome</keyword>
<sequence length="160" mass="17606">MGMIGYLKRIPVELLNALLEGTASVEDFLHSDEAGEALDLDKAWHGIHYLLCGDAWEGEGPLFDVLMGGQPINDSEDEEVVVRYLQPEQVQAVAQALKEIGDQELAEGFSPDEMNEAGVYPAPDWNDGGELDYLLGYYGPLKTYYAEAADKGEGMLIYVM</sequence>
<reference evidence="1" key="1">
    <citation type="submission" date="2024-03" db="EMBL/GenBank/DDBJ databases">
        <title>Whole genome sequecning of epiphytes from Marcgravia umbellata leaves.</title>
        <authorList>
            <person name="Kumar G."/>
            <person name="Savka M.A."/>
        </authorList>
    </citation>
    <scope>NUCLEOTIDE SEQUENCE</scope>
    <source>
        <strain evidence="1">RIT_BL5</strain>
    </source>
</reference>
<proteinExistence type="predicted"/>
<dbReference type="EMBL" id="JBBKAR010000026">
    <property type="protein sequence ID" value="MEJ8303827.1"/>
    <property type="molecule type" value="Genomic_DNA"/>
</dbReference>
<name>A0ACC6PAA5_9BACL</name>